<organism evidence="1 2">
    <name type="scientific">Mycena albidolilacea</name>
    <dbReference type="NCBI Taxonomy" id="1033008"/>
    <lineage>
        <taxon>Eukaryota</taxon>
        <taxon>Fungi</taxon>
        <taxon>Dikarya</taxon>
        <taxon>Basidiomycota</taxon>
        <taxon>Agaricomycotina</taxon>
        <taxon>Agaricomycetes</taxon>
        <taxon>Agaricomycetidae</taxon>
        <taxon>Agaricales</taxon>
        <taxon>Marasmiineae</taxon>
        <taxon>Mycenaceae</taxon>
        <taxon>Mycena</taxon>
    </lineage>
</organism>
<keyword evidence="2" id="KW-1185">Reference proteome</keyword>
<sequence>MVDRNDMIMTIMAGAPKHNALWWESITRDATKDLERAYRALDFSDVKGEAQLRFGITFGEDYSAPHGIGNLAVNLGQVNALEDSEALNAISAYQNRAFTPYLYQHFAGNGYSSVRSKVDELISREIVFPAYQHSVFTTTEISFGHTPSPARKNIMTAFDTMEAITVLGSWDHRKGGGIMFWHDGTMLELIPGATVLFPAGTKNYSLVAVAPHETRYVFRQYCHAGVLRWIEKGGRSDTEFDQGAGPDEIKAWNEIREKRGRASAKMFSKIEDIFVI</sequence>
<dbReference type="AlphaFoldDB" id="A0AAD6ZSX1"/>
<reference evidence="1" key="1">
    <citation type="submission" date="2023-03" db="EMBL/GenBank/DDBJ databases">
        <title>Massive genome expansion in bonnet fungi (Mycena s.s.) driven by repeated elements and novel gene families across ecological guilds.</title>
        <authorList>
            <consortium name="Lawrence Berkeley National Laboratory"/>
            <person name="Harder C.B."/>
            <person name="Miyauchi S."/>
            <person name="Viragh M."/>
            <person name="Kuo A."/>
            <person name="Thoen E."/>
            <person name="Andreopoulos B."/>
            <person name="Lu D."/>
            <person name="Skrede I."/>
            <person name="Drula E."/>
            <person name="Henrissat B."/>
            <person name="Morin E."/>
            <person name="Kohler A."/>
            <person name="Barry K."/>
            <person name="LaButti K."/>
            <person name="Morin E."/>
            <person name="Salamov A."/>
            <person name="Lipzen A."/>
            <person name="Mereny Z."/>
            <person name="Hegedus B."/>
            <person name="Baldrian P."/>
            <person name="Stursova M."/>
            <person name="Weitz H."/>
            <person name="Taylor A."/>
            <person name="Grigoriev I.V."/>
            <person name="Nagy L.G."/>
            <person name="Martin F."/>
            <person name="Kauserud H."/>
        </authorList>
    </citation>
    <scope>NUCLEOTIDE SEQUENCE</scope>
    <source>
        <strain evidence="1">CBHHK002</strain>
    </source>
</reference>
<comment type="caution">
    <text evidence="1">The sequence shown here is derived from an EMBL/GenBank/DDBJ whole genome shotgun (WGS) entry which is preliminary data.</text>
</comment>
<evidence type="ECO:0000313" key="2">
    <source>
        <dbReference type="Proteomes" id="UP001218218"/>
    </source>
</evidence>
<gene>
    <name evidence="1" type="ORF">DFH08DRAFT_964463</name>
</gene>
<evidence type="ECO:0000313" key="1">
    <source>
        <dbReference type="EMBL" id="KAJ7337479.1"/>
    </source>
</evidence>
<proteinExistence type="predicted"/>
<dbReference type="Proteomes" id="UP001218218">
    <property type="component" value="Unassembled WGS sequence"/>
</dbReference>
<protein>
    <submittedName>
        <fullName evidence="1">Uncharacterized protein</fullName>
    </submittedName>
</protein>
<dbReference type="EMBL" id="JARIHO010000029">
    <property type="protein sequence ID" value="KAJ7337479.1"/>
    <property type="molecule type" value="Genomic_DNA"/>
</dbReference>
<accession>A0AAD6ZSX1</accession>
<name>A0AAD6ZSX1_9AGAR</name>